<dbReference type="CDD" id="cd08662">
    <property type="entry name" value="M13"/>
    <property type="match status" value="1"/>
</dbReference>
<evidence type="ECO:0000256" key="7">
    <source>
        <dbReference type="ARBA" id="ARBA00022833"/>
    </source>
</evidence>
<dbReference type="PROSITE" id="PS51885">
    <property type="entry name" value="NEPRILYSIN"/>
    <property type="match status" value="1"/>
</dbReference>
<keyword evidence="13" id="KW-1185">Reference proteome</keyword>
<evidence type="ECO:0000313" key="13">
    <source>
        <dbReference type="Proteomes" id="UP001154078"/>
    </source>
</evidence>
<comment type="subcellular location">
    <subcellularLocation>
        <location evidence="2">Cell membrane</location>
        <topology evidence="2">Single-pass type II membrane protein</topology>
    </subcellularLocation>
</comment>
<accession>A0A9P0FF95</accession>
<dbReference type="PANTHER" id="PTHR11733">
    <property type="entry name" value="ZINC METALLOPROTEASE FAMILY M13 NEPRILYSIN-RELATED"/>
    <property type="match status" value="1"/>
</dbReference>
<dbReference type="Gene3D" id="1.10.1380.10">
    <property type="entry name" value="Neutral endopeptidase , domain2"/>
    <property type="match status" value="1"/>
</dbReference>
<dbReference type="OrthoDB" id="6475849at2759"/>
<dbReference type="Pfam" id="PF05649">
    <property type="entry name" value="Peptidase_M13_N"/>
    <property type="match status" value="1"/>
</dbReference>
<dbReference type="InterPro" id="IPR008753">
    <property type="entry name" value="Peptidase_M13_N"/>
</dbReference>
<comment type="cofactor">
    <cofactor evidence="1">
        <name>Zn(2+)</name>
        <dbReference type="ChEBI" id="CHEBI:29105"/>
    </cofactor>
</comment>
<sequence>MQFCGFLRKWKYRSTLEKCLIIIDLILILMLIILLISYLSQDPEKSVCTNPECIKASNHILDMIDVTVDPCEDFYMFTCGTFLRKVDNPRSSLTPLSELAKSQLRSIVMSPENSNCSKGVKLQRQFWRSCVNELDIEDDNSETFLSLLDEIGGWPLLARRPFDGNFDWIEAMLKSSKIGLDYDFFLSIKTTVDVNETEKNILLISPPYQQNLFKIEYPESTVETMKDIAKNLGASSLGVSADIRNVVKFAEEFNTIVNKAWNTSKDDPDDPIQNISMLNQKYMHKTWIALLNDLTDGIVKIEDNYLAMFKCEDYLRDLYYLLVRTDKRILANYVGWYQLYKNYNFLKKDLREKVKKAFNVKTNDLNKERKEECFWISRIFFPYVAEGGYIRKYMDKKRIDDIKKILHSIKEQFLMAFKYNEWMDDNTKKMLQERAKEISEGIGWTNMVYDEVKYEELLEIKMRKFKNSSLMMMTTELRRNDMVKLYGSLNKHQLDIHLQAEFPIIDINAYFIHVANILILPAPIIRGFIFDSERPNYLNYGALGSIIGHELTHSFAINTNLKDEYNYTWMTNQSEAIFNEKVRCVIEEYNEYLKDLNIEKVTNTSGEVDENVADITGQIMSYRSYQDFVQKYGSEPSLPGIHFTQNQVFWIMSSTYFCYNPNKPGELHSSKHHSDSRLRVLGALRNNPYFGEDFGCPVGSRMNPEKKCSIFT</sequence>
<dbReference type="GO" id="GO:0046872">
    <property type="term" value="F:metal ion binding"/>
    <property type="evidence" value="ECO:0007669"/>
    <property type="project" value="UniProtKB-KW"/>
</dbReference>
<dbReference type="PRINTS" id="PR00786">
    <property type="entry name" value="NEPRILYSIN"/>
</dbReference>
<dbReference type="AlphaFoldDB" id="A0A9P0FF95"/>
<organism evidence="12 13">
    <name type="scientific">Brassicogethes aeneus</name>
    <name type="common">Rape pollen beetle</name>
    <name type="synonym">Meligethes aeneus</name>
    <dbReference type="NCBI Taxonomy" id="1431903"/>
    <lineage>
        <taxon>Eukaryota</taxon>
        <taxon>Metazoa</taxon>
        <taxon>Ecdysozoa</taxon>
        <taxon>Arthropoda</taxon>
        <taxon>Hexapoda</taxon>
        <taxon>Insecta</taxon>
        <taxon>Pterygota</taxon>
        <taxon>Neoptera</taxon>
        <taxon>Endopterygota</taxon>
        <taxon>Coleoptera</taxon>
        <taxon>Polyphaga</taxon>
        <taxon>Cucujiformia</taxon>
        <taxon>Nitidulidae</taxon>
        <taxon>Meligethinae</taxon>
        <taxon>Brassicogethes</taxon>
    </lineage>
</organism>
<evidence type="ECO:0000256" key="5">
    <source>
        <dbReference type="ARBA" id="ARBA00022723"/>
    </source>
</evidence>
<dbReference type="Proteomes" id="UP001154078">
    <property type="component" value="Chromosome 2"/>
</dbReference>
<evidence type="ECO:0000256" key="2">
    <source>
        <dbReference type="ARBA" id="ARBA00004401"/>
    </source>
</evidence>
<keyword evidence="9" id="KW-0812">Transmembrane</keyword>
<proteinExistence type="inferred from homology"/>
<reference evidence="12" key="1">
    <citation type="submission" date="2021-12" db="EMBL/GenBank/DDBJ databases">
        <authorList>
            <person name="King R."/>
        </authorList>
    </citation>
    <scope>NUCLEOTIDE SEQUENCE</scope>
</reference>
<feature type="domain" description="Peptidase M13 N-terminal" evidence="11">
    <location>
        <begin position="70"/>
        <end position="444"/>
    </location>
</feature>
<comment type="similarity">
    <text evidence="3">Belongs to the peptidase M13 family.</text>
</comment>
<dbReference type="GO" id="GO:0005886">
    <property type="term" value="C:plasma membrane"/>
    <property type="evidence" value="ECO:0007669"/>
    <property type="project" value="UniProtKB-SubCell"/>
</dbReference>
<keyword evidence="9" id="KW-1133">Transmembrane helix</keyword>
<evidence type="ECO:0000256" key="6">
    <source>
        <dbReference type="ARBA" id="ARBA00022801"/>
    </source>
</evidence>
<protein>
    <submittedName>
        <fullName evidence="12">Uncharacterized protein</fullName>
    </submittedName>
</protein>
<gene>
    <name evidence="12" type="ORF">MELIAE_LOCUS4119</name>
</gene>
<evidence type="ECO:0000256" key="1">
    <source>
        <dbReference type="ARBA" id="ARBA00001947"/>
    </source>
</evidence>
<evidence type="ECO:0000256" key="3">
    <source>
        <dbReference type="ARBA" id="ARBA00007357"/>
    </source>
</evidence>
<dbReference type="Gene3D" id="3.40.390.10">
    <property type="entry name" value="Collagenase (Catalytic Domain)"/>
    <property type="match status" value="1"/>
</dbReference>
<keyword evidence="7" id="KW-0862">Zinc</keyword>
<dbReference type="SUPFAM" id="SSF55486">
    <property type="entry name" value="Metalloproteases ('zincins'), catalytic domain"/>
    <property type="match status" value="1"/>
</dbReference>
<keyword evidence="6" id="KW-0378">Hydrolase</keyword>
<evidence type="ECO:0000256" key="9">
    <source>
        <dbReference type="SAM" id="Phobius"/>
    </source>
</evidence>
<keyword evidence="8" id="KW-0482">Metalloprotease</keyword>
<keyword evidence="5" id="KW-0479">Metal-binding</keyword>
<dbReference type="GO" id="GO:0016485">
    <property type="term" value="P:protein processing"/>
    <property type="evidence" value="ECO:0007669"/>
    <property type="project" value="TreeGrafter"/>
</dbReference>
<dbReference type="PANTHER" id="PTHR11733:SF240">
    <property type="entry name" value="GH14155P-RELATED"/>
    <property type="match status" value="1"/>
</dbReference>
<dbReference type="InterPro" id="IPR000718">
    <property type="entry name" value="Peptidase_M13"/>
</dbReference>
<keyword evidence="4" id="KW-0645">Protease</keyword>
<feature type="domain" description="Peptidase M13 C-terminal" evidence="10">
    <location>
        <begin position="508"/>
        <end position="710"/>
    </location>
</feature>
<dbReference type="InterPro" id="IPR018497">
    <property type="entry name" value="Peptidase_M13_C"/>
</dbReference>
<evidence type="ECO:0000256" key="8">
    <source>
        <dbReference type="ARBA" id="ARBA00023049"/>
    </source>
</evidence>
<dbReference type="EMBL" id="OV121133">
    <property type="protein sequence ID" value="CAH0551533.1"/>
    <property type="molecule type" value="Genomic_DNA"/>
</dbReference>
<evidence type="ECO:0000256" key="4">
    <source>
        <dbReference type="ARBA" id="ARBA00022670"/>
    </source>
</evidence>
<evidence type="ECO:0000313" key="12">
    <source>
        <dbReference type="EMBL" id="CAH0551533.1"/>
    </source>
</evidence>
<keyword evidence="9" id="KW-0472">Membrane</keyword>
<feature type="transmembrane region" description="Helical" evidence="9">
    <location>
        <begin position="20"/>
        <end position="39"/>
    </location>
</feature>
<dbReference type="InterPro" id="IPR024079">
    <property type="entry name" value="MetalloPept_cat_dom_sf"/>
</dbReference>
<evidence type="ECO:0000259" key="10">
    <source>
        <dbReference type="Pfam" id="PF01431"/>
    </source>
</evidence>
<name>A0A9P0FF95_BRAAE</name>
<dbReference type="GO" id="GO:0004222">
    <property type="term" value="F:metalloendopeptidase activity"/>
    <property type="evidence" value="ECO:0007669"/>
    <property type="project" value="InterPro"/>
</dbReference>
<dbReference type="Pfam" id="PF01431">
    <property type="entry name" value="Peptidase_M13"/>
    <property type="match status" value="1"/>
</dbReference>
<evidence type="ECO:0000259" key="11">
    <source>
        <dbReference type="Pfam" id="PF05649"/>
    </source>
</evidence>
<dbReference type="InterPro" id="IPR042089">
    <property type="entry name" value="Peptidase_M13_dom_2"/>
</dbReference>